<evidence type="ECO:0000256" key="4">
    <source>
        <dbReference type="ARBA" id="ARBA00023125"/>
    </source>
</evidence>
<keyword evidence="4" id="KW-0238">DNA-binding</keyword>
<keyword evidence="2" id="KW-0547">Nucleotide-binding</keyword>
<dbReference type="Gene3D" id="1.10.1790.10">
    <property type="entry name" value="PRD domain"/>
    <property type="match status" value="1"/>
</dbReference>
<dbReference type="EMBL" id="FOOE01000029">
    <property type="protein sequence ID" value="SFG14756.1"/>
    <property type="molecule type" value="Genomic_DNA"/>
</dbReference>
<feature type="domain" description="Sigma-54 factor interaction" evidence="5">
    <location>
        <begin position="110"/>
        <end position="340"/>
    </location>
</feature>
<dbReference type="GO" id="GO:0003677">
    <property type="term" value="F:DNA binding"/>
    <property type="evidence" value="ECO:0007669"/>
    <property type="project" value="UniProtKB-KW"/>
</dbReference>
<dbReference type="PROSITE" id="PS50045">
    <property type="entry name" value="SIGMA54_INTERACT_4"/>
    <property type="match status" value="1"/>
</dbReference>
<protein>
    <submittedName>
        <fullName evidence="8">PRD domain-containing protein</fullName>
    </submittedName>
    <submittedName>
        <fullName evidence="9">Transcriptional regulatory protein LevR, contains PRD, AAA+ and EIIA domains</fullName>
    </submittedName>
</protein>
<dbReference type="PROSITE" id="PS51096">
    <property type="entry name" value="PTS_EIIA_TYPE_4"/>
    <property type="match status" value="1"/>
</dbReference>
<evidence type="ECO:0000259" key="6">
    <source>
        <dbReference type="PROSITE" id="PS51096"/>
    </source>
</evidence>
<dbReference type="Gene3D" id="1.10.8.60">
    <property type="match status" value="1"/>
</dbReference>
<dbReference type="SUPFAM" id="SSF46785">
    <property type="entry name" value="Winged helix' DNA-binding domain"/>
    <property type="match status" value="1"/>
</dbReference>
<dbReference type="InterPro" id="IPR036662">
    <property type="entry name" value="PTS_EIIA_man-typ_sf"/>
</dbReference>
<dbReference type="Pfam" id="PF03610">
    <property type="entry name" value="EIIA-man"/>
    <property type="match status" value="1"/>
</dbReference>
<dbReference type="Pfam" id="PF00874">
    <property type="entry name" value="PRD"/>
    <property type="match status" value="1"/>
</dbReference>
<evidence type="ECO:0000313" key="11">
    <source>
        <dbReference type="Proteomes" id="UP000246114"/>
    </source>
</evidence>
<dbReference type="SMART" id="SM00382">
    <property type="entry name" value="AAA"/>
    <property type="match status" value="1"/>
</dbReference>
<name>A0A1I2PM91_9CLOT</name>
<evidence type="ECO:0000259" key="5">
    <source>
        <dbReference type="PROSITE" id="PS50045"/>
    </source>
</evidence>
<dbReference type="Proteomes" id="UP000246114">
    <property type="component" value="Unassembled WGS sequence"/>
</dbReference>
<evidence type="ECO:0000256" key="2">
    <source>
        <dbReference type="ARBA" id="ARBA00022741"/>
    </source>
</evidence>
<dbReference type="PANTHER" id="PTHR32071">
    <property type="entry name" value="TRANSCRIPTIONAL REGULATORY PROTEIN"/>
    <property type="match status" value="1"/>
</dbReference>
<dbReference type="AlphaFoldDB" id="A0A1I2PM91"/>
<dbReference type="SUPFAM" id="SSF52540">
    <property type="entry name" value="P-loop containing nucleoside triphosphate hydrolases"/>
    <property type="match status" value="1"/>
</dbReference>
<dbReference type="PANTHER" id="PTHR32071:SF38">
    <property type="entry name" value="PSP OPERON TRANSCRIPTIONAL ACTIVATOR"/>
    <property type="match status" value="1"/>
</dbReference>
<evidence type="ECO:0000313" key="8">
    <source>
        <dbReference type="EMBL" id="PWL51391.1"/>
    </source>
</evidence>
<dbReference type="Pfam" id="PF00158">
    <property type="entry name" value="Sigma54_activat"/>
    <property type="match status" value="1"/>
</dbReference>
<evidence type="ECO:0000259" key="7">
    <source>
        <dbReference type="PROSITE" id="PS51372"/>
    </source>
</evidence>
<dbReference type="Gene3D" id="3.40.50.510">
    <property type="entry name" value="Phosphotransferase system, mannose-type IIA component"/>
    <property type="match status" value="1"/>
</dbReference>
<dbReference type="GO" id="GO:0016020">
    <property type="term" value="C:membrane"/>
    <property type="evidence" value="ECO:0007669"/>
    <property type="project" value="InterPro"/>
</dbReference>
<dbReference type="InterPro" id="IPR036634">
    <property type="entry name" value="PRD_sf"/>
</dbReference>
<accession>A0A1I2PM91</accession>
<sequence>MSYTASKIQIIQYLRKLSRNFNMEQMSGFTTINISKALNISRSLTSQYLNDLVKENEVIKISSRPVYYIDKNEIEKKYQIEMKMSEYLSLAELREELNQNSPNLKDFQKAIGCDGSLNYCISQMKSALLYPQGGLPIILYGEKGSGKSYLVKLIHEFCMNQIPTQKQSSLVKKRIFKGEDAQKQMEEIFGKYDEKEKVMQKGLIDEAEGGILCIQDASNLTEKCQEKLSEYISSSKFTRFGDDKVLVEGNTRIILSTTKNPYDSLSQSLVLNIPIICNIPSLRDRNDDERLEFIIKFFKEEQNRLDRSIYISEKLIQFLMEYHFENNINELNKCVKSICANAFSECTSSTFVNVYLYHLPINMMNQITVDKVSKDEDNIIRIDSIEKESKNNRILIMWDQMLNAYNEYVLEMQPFSKFLEHGHKALRYYYDILIFKETYYDARLKAMEKIVLEVLNAVKSAKSINLPLNCAYVLTRMIISYQKNNSVLKQWEQDNRKEIRECLTRMCENMPNEYILTDMIVKQIQSNINIRLNEMNIIFLMININFYNKDLRSQDTIGIILSHGYSTASSIADAANSLLSSYIFEAIDMPLNTSVEKISDKLNKFIEENTHLKNIILLVDMGSLEGIGEVIADSVNVGVINNISTSLALNIGIKIQQHCELEEILKIACEENQCRYKVLSVAAKEKAIVFTNDAGLMVSEKLCRLFKDSLPRKIDLKMIEYDYDELVKNKTEDILFKKYDVVLMIKPYSLKLKKVKSVTLEEIINFKDIDKVNNALRPYLSTEEIECFDQELLKNFSMQSVMENLTILNAPKLLDYVSDSIYSLQHTIGKKFQSKTIVGIYIHICFLVERLVTKTALYKYEGLEDFIQTHQDFIDKVNNSFEAMLSHYNVEMPISEIAYLYEYIENDELKGGGEDEF</sequence>
<dbReference type="Proteomes" id="UP000182135">
    <property type="component" value="Unassembled WGS sequence"/>
</dbReference>
<evidence type="ECO:0000256" key="1">
    <source>
        <dbReference type="ARBA" id="ARBA00022679"/>
    </source>
</evidence>
<dbReference type="PROSITE" id="PS51372">
    <property type="entry name" value="PRD_2"/>
    <property type="match status" value="1"/>
</dbReference>
<keyword evidence="3" id="KW-0067">ATP-binding</keyword>
<gene>
    <name evidence="8" type="ORF">DBY38_14220</name>
    <name evidence="9" type="ORF">SAMN04487885_1299</name>
</gene>
<dbReference type="SUPFAM" id="SSF63520">
    <property type="entry name" value="PTS-regulatory domain, PRD"/>
    <property type="match status" value="1"/>
</dbReference>
<keyword evidence="1" id="KW-0808">Transferase</keyword>
<dbReference type="GeneID" id="90546006"/>
<dbReference type="InterPro" id="IPR027417">
    <property type="entry name" value="P-loop_NTPase"/>
</dbReference>
<dbReference type="GO" id="GO:0006355">
    <property type="term" value="P:regulation of DNA-templated transcription"/>
    <property type="evidence" value="ECO:0007669"/>
    <property type="project" value="InterPro"/>
</dbReference>
<evidence type="ECO:0000256" key="3">
    <source>
        <dbReference type="ARBA" id="ARBA00022840"/>
    </source>
</evidence>
<dbReference type="SUPFAM" id="SSF53062">
    <property type="entry name" value="PTS system fructose IIA component-like"/>
    <property type="match status" value="1"/>
</dbReference>
<evidence type="ECO:0000313" key="10">
    <source>
        <dbReference type="Proteomes" id="UP000182135"/>
    </source>
</evidence>
<dbReference type="GO" id="GO:0016740">
    <property type="term" value="F:transferase activity"/>
    <property type="evidence" value="ECO:0007669"/>
    <property type="project" value="UniProtKB-KW"/>
</dbReference>
<feature type="domain" description="PRD" evidence="7">
    <location>
        <begin position="808"/>
        <end position="914"/>
    </location>
</feature>
<dbReference type="EMBL" id="QAMZ01000056">
    <property type="protein sequence ID" value="PWL51391.1"/>
    <property type="molecule type" value="Genomic_DNA"/>
</dbReference>
<dbReference type="InterPro" id="IPR003593">
    <property type="entry name" value="AAA+_ATPase"/>
</dbReference>
<dbReference type="InterPro" id="IPR036390">
    <property type="entry name" value="WH_DNA-bd_sf"/>
</dbReference>
<dbReference type="eggNOG" id="COG3933">
    <property type="taxonomic scope" value="Bacteria"/>
</dbReference>
<reference evidence="8 11" key="2">
    <citation type="submission" date="2018-03" db="EMBL/GenBank/DDBJ databases">
        <title>The uncultured portion of the human microbiome is neutrally assembled.</title>
        <authorList>
            <person name="Jeraldo P."/>
            <person name="Boardman L."/>
            <person name="White B.A."/>
            <person name="Nelson H."/>
            <person name="Goldenfeld N."/>
            <person name="Chia N."/>
        </authorList>
    </citation>
    <scope>NUCLEOTIDE SEQUENCE [LARGE SCALE GENOMIC DNA]</scope>
    <source>
        <strain evidence="8">CIM:MAG 903</strain>
    </source>
</reference>
<dbReference type="OrthoDB" id="9765164at2"/>
<dbReference type="InterPro" id="IPR004701">
    <property type="entry name" value="PTS_EIIA_man-typ"/>
</dbReference>
<dbReference type="STRING" id="1529.SAMN04487885_1299"/>
<dbReference type="Gene3D" id="3.40.50.300">
    <property type="entry name" value="P-loop containing nucleotide triphosphate hydrolases"/>
    <property type="match status" value="1"/>
</dbReference>
<proteinExistence type="predicted"/>
<evidence type="ECO:0000313" key="9">
    <source>
        <dbReference type="EMBL" id="SFG14756.1"/>
    </source>
</evidence>
<dbReference type="eggNOG" id="COG1221">
    <property type="taxonomic scope" value="Bacteria"/>
</dbReference>
<dbReference type="RefSeq" id="WP_074846339.1">
    <property type="nucleotide sequence ID" value="NZ_CABMJC010000013.1"/>
</dbReference>
<keyword evidence="10" id="KW-1185">Reference proteome</keyword>
<dbReference type="InterPro" id="IPR002078">
    <property type="entry name" value="Sigma_54_int"/>
</dbReference>
<dbReference type="GO" id="GO:0009401">
    <property type="term" value="P:phosphoenolpyruvate-dependent sugar phosphotransferase system"/>
    <property type="evidence" value="ECO:0007669"/>
    <property type="project" value="InterPro"/>
</dbReference>
<organism evidence="9 10">
    <name type="scientific">Clostridium cadaveris</name>
    <dbReference type="NCBI Taxonomy" id="1529"/>
    <lineage>
        <taxon>Bacteria</taxon>
        <taxon>Bacillati</taxon>
        <taxon>Bacillota</taxon>
        <taxon>Clostridia</taxon>
        <taxon>Eubacteriales</taxon>
        <taxon>Clostridiaceae</taxon>
        <taxon>Clostridium</taxon>
    </lineage>
</organism>
<dbReference type="GO" id="GO:0005524">
    <property type="term" value="F:ATP binding"/>
    <property type="evidence" value="ECO:0007669"/>
    <property type="project" value="UniProtKB-KW"/>
</dbReference>
<feature type="domain" description="PTS EIIA type-4" evidence="6">
    <location>
        <begin position="555"/>
        <end position="688"/>
    </location>
</feature>
<dbReference type="InterPro" id="IPR011608">
    <property type="entry name" value="PRD"/>
</dbReference>
<reference evidence="9 10" key="1">
    <citation type="submission" date="2016-10" db="EMBL/GenBank/DDBJ databases">
        <authorList>
            <person name="de Groot N.N."/>
        </authorList>
    </citation>
    <scope>NUCLEOTIDE SEQUENCE [LARGE SCALE GENOMIC DNA]</scope>
    <source>
        <strain evidence="9 10">NLAE-zl-G419</strain>
    </source>
</reference>